<evidence type="ECO:0000313" key="5">
    <source>
        <dbReference type="Proteomes" id="UP001287356"/>
    </source>
</evidence>
<evidence type="ECO:0000313" key="4">
    <source>
        <dbReference type="EMBL" id="KAK3379341.1"/>
    </source>
</evidence>
<keyword evidence="2" id="KW-0812">Transmembrane</keyword>
<feature type="compositionally biased region" description="Polar residues" evidence="1">
    <location>
        <begin position="131"/>
        <end position="160"/>
    </location>
</feature>
<feature type="compositionally biased region" description="Low complexity" evidence="1">
    <location>
        <begin position="233"/>
        <end position="253"/>
    </location>
</feature>
<keyword evidence="2" id="KW-1133">Transmembrane helix</keyword>
<keyword evidence="2" id="KW-0472">Membrane</keyword>
<keyword evidence="3" id="KW-0732">Signal</keyword>
<gene>
    <name evidence="4" type="ORF">B0T24DRAFT_675146</name>
</gene>
<dbReference type="Proteomes" id="UP001287356">
    <property type="component" value="Unassembled WGS sequence"/>
</dbReference>
<accession>A0AAE0KMF3</accession>
<evidence type="ECO:0000256" key="1">
    <source>
        <dbReference type="SAM" id="MobiDB-lite"/>
    </source>
</evidence>
<protein>
    <submittedName>
        <fullName evidence="4">Uncharacterized protein</fullName>
    </submittedName>
</protein>
<reference evidence="4" key="2">
    <citation type="submission" date="2023-06" db="EMBL/GenBank/DDBJ databases">
        <authorList>
            <consortium name="Lawrence Berkeley National Laboratory"/>
            <person name="Haridas S."/>
            <person name="Hensen N."/>
            <person name="Bonometti L."/>
            <person name="Westerberg I."/>
            <person name="Brannstrom I.O."/>
            <person name="Guillou S."/>
            <person name="Cros-Aarteil S."/>
            <person name="Calhoun S."/>
            <person name="Kuo A."/>
            <person name="Mondo S."/>
            <person name="Pangilinan J."/>
            <person name="Riley R."/>
            <person name="Labutti K."/>
            <person name="Andreopoulos B."/>
            <person name="Lipzen A."/>
            <person name="Chen C."/>
            <person name="Yanf M."/>
            <person name="Daum C."/>
            <person name="Ng V."/>
            <person name="Clum A."/>
            <person name="Steindorff A."/>
            <person name="Ohm R."/>
            <person name="Martin F."/>
            <person name="Silar P."/>
            <person name="Natvig D."/>
            <person name="Lalanne C."/>
            <person name="Gautier V."/>
            <person name="Ament-Velasquez S.L."/>
            <person name="Kruys A."/>
            <person name="Hutchinson M.I."/>
            <person name="Powell A.J."/>
            <person name="Barry K."/>
            <person name="Miller A.N."/>
            <person name="Grigoriev I.V."/>
            <person name="Debuchy R."/>
            <person name="Gladieux P."/>
            <person name="Thoren M.H."/>
            <person name="Johannesson H."/>
        </authorList>
    </citation>
    <scope>NUCLEOTIDE SEQUENCE</scope>
    <source>
        <strain evidence="4">CBS 958.72</strain>
    </source>
</reference>
<sequence>MLFNLASLACLLSLVLVAQAQFFDPPPDTNTNVLSGWQFTLSWTTASWGADAHVSLAVFQSDGTGGYASHVLLNNAADPGTYQWVAQPLDGLTAAGEIHFSLWSGGLDQEKSHGDDGLSFNSGRVFLVSNPDTPASSASTHVSSTKPSTSSQHPVASPHQSTPPTPPRESTPPASPHQQSTARPQIPAAPPQSTASPQHNTVSPQAAAASPEAATSAPAKPPAGGSPGPPASPAANNTTETTPTSASTTSPTKDPARSQQTASPTTTDPSNTSSASTSGSPPGSSSSGTSSSSSTSGGSSPGELSRAASIATIVGAVVGGVFGSATLVLGWLGFRKNSKGSRRIPDTLKELRRNLTSMRWSVLSSESESRPGFEAGVGAGAEVGGKRGFGGKRGIWGRGSAQGEPDGALLGGKFSV</sequence>
<feature type="compositionally biased region" description="Pro residues" evidence="1">
    <location>
        <begin position="161"/>
        <end position="175"/>
    </location>
</feature>
<evidence type="ECO:0000256" key="3">
    <source>
        <dbReference type="SAM" id="SignalP"/>
    </source>
</evidence>
<feature type="transmembrane region" description="Helical" evidence="2">
    <location>
        <begin position="310"/>
        <end position="334"/>
    </location>
</feature>
<feature type="compositionally biased region" description="Low complexity" evidence="1">
    <location>
        <begin position="206"/>
        <end position="218"/>
    </location>
</feature>
<feature type="chain" id="PRO_5042083176" evidence="3">
    <location>
        <begin position="21"/>
        <end position="416"/>
    </location>
</feature>
<feature type="compositionally biased region" description="Low complexity" evidence="1">
    <location>
        <begin position="261"/>
        <end position="304"/>
    </location>
</feature>
<comment type="caution">
    <text evidence="4">The sequence shown here is derived from an EMBL/GenBank/DDBJ whole genome shotgun (WGS) entry which is preliminary data.</text>
</comment>
<dbReference type="EMBL" id="JAULSN010000002">
    <property type="protein sequence ID" value="KAK3379341.1"/>
    <property type="molecule type" value="Genomic_DNA"/>
</dbReference>
<feature type="signal peptide" evidence="3">
    <location>
        <begin position="1"/>
        <end position="20"/>
    </location>
</feature>
<name>A0AAE0KMF3_9PEZI</name>
<feature type="region of interest" description="Disordered" evidence="1">
    <location>
        <begin position="394"/>
        <end position="416"/>
    </location>
</feature>
<reference evidence="4" key="1">
    <citation type="journal article" date="2023" name="Mol. Phylogenet. Evol.">
        <title>Genome-scale phylogeny and comparative genomics of the fungal order Sordariales.</title>
        <authorList>
            <person name="Hensen N."/>
            <person name="Bonometti L."/>
            <person name="Westerberg I."/>
            <person name="Brannstrom I.O."/>
            <person name="Guillou S."/>
            <person name="Cros-Aarteil S."/>
            <person name="Calhoun S."/>
            <person name="Haridas S."/>
            <person name="Kuo A."/>
            <person name="Mondo S."/>
            <person name="Pangilinan J."/>
            <person name="Riley R."/>
            <person name="LaButti K."/>
            <person name="Andreopoulos B."/>
            <person name="Lipzen A."/>
            <person name="Chen C."/>
            <person name="Yan M."/>
            <person name="Daum C."/>
            <person name="Ng V."/>
            <person name="Clum A."/>
            <person name="Steindorff A."/>
            <person name="Ohm R.A."/>
            <person name="Martin F."/>
            <person name="Silar P."/>
            <person name="Natvig D.O."/>
            <person name="Lalanne C."/>
            <person name="Gautier V."/>
            <person name="Ament-Velasquez S.L."/>
            <person name="Kruys A."/>
            <person name="Hutchinson M.I."/>
            <person name="Powell A.J."/>
            <person name="Barry K."/>
            <person name="Miller A.N."/>
            <person name="Grigoriev I.V."/>
            <person name="Debuchy R."/>
            <person name="Gladieux P."/>
            <person name="Hiltunen Thoren M."/>
            <person name="Johannesson H."/>
        </authorList>
    </citation>
    <scope>NUCLEOTIDE SEQUENCE</scope>
    <source>
        <strain evidence="4">CBS 958.72</strain>
    </source>
</reference>
<proteinExistence type="predicted"/>
<feature type="region of interest" description="Disordered" evidence="1">
    <location>
        <begin position="131"/>
        <end position="304"/>
    </location>
</feature>
<organism evidence="4 5">
    <name type="scientific">Lasiosphaeria ovina</name>
    <dbReference type="NCBI Taxonomy" id="92902"/>
    <lineage>
        <taxon>Eukaryota</taxon>
        <taxon>Fungi</taxon>
        <taxon>Dikarya</taxon>
        <taxon>Ascomycota</taxon>
        <taxon>Pezizomycotina</taxon>
        <taxon>Sordariomycetes</taxon>
        <taxon>Sordariomycetidae</taxon>
        <taxon>Sordariales</taxon>
        <taxon>Lasiosphaeriaceae</taxon>
        <taxon>Lasiosphaeria</taxon>
    </lineage>
</organism>
<keyword evidence="5" id="KW-1185">Reference proteome</keyword>
<evidence type="ECO:0000256" key="2">
    <source>
        <dbReference type="SAM" id="Phobius"/>
    </source>
</evidence>
<dbReference type="AlphaFoldDB" id="A0AAE0KMF3"/>